<protein>
    <submittedName>
        <fullName evidence="1">Uncharacterized protein</fullName>
    </submittedName>
</protein>
<accession>A0A8S5SHH1</accession>
<organism evidence="1">
    <name type="scientific">Siphoviridae sp. ctBCr48</name>
    <dbReference type="NCBI Taxonomy" id="2827802"/>
    <lineage>
        <taxon>Viruses</taxon>
        <taxon>Duplodnaviria</taxon>
        <taxon>Heunggongvirae</taxon>
        <taxon>Uroviricota</taxon>
        <taxon>Caudoviricetes</taxon>
    </lineage>
</organism>
<proteinExistence type="predicted"/>
<evidence type="ECO:0000313" key="1">
    <source>
        <dbReference type="EMBL" id="DAF50368.1"/>
    </source>
</evidence>
<sequence>MEHGCNGGYIGIEQRRCIHGRCIYTWIHIRNLCNHDNIYTDTYIYQYMIPRHVITIYIWGKILQNLKRLRVCARARARGRVCVRGGNCERTVNKI</sequence>
<dbReference type="EMBL" id="BK032595">
    <property type="protein sequence ID" value="DAF50368.1"/>
    <property type="molecule type" value="Genomic_DNA"/>
</dbReference>
<name>A0A8S5SHH1_9CAUD</name>
<reference evidence="1" key="1">
    <citation type="journal article" date="2021" name="Proc. Natl. Acad. Sci. U.S.A.">
        <title>A Catalog of Tens of Thousands of Viruses from Human Metagenomes Reveals Hidden Associations with Chronic Diseases.</title>
        <authorList>
            <person name="Tisza M.J."/>
            <person name="Buck C.B."/>
        </authorList>
    </citation>
    <scope>NUCLEOTIDE SEQUENCE</scope>
    <source>
        <strain evidence="1">CtBCr48</strain>
    </source>
</reference>